<evidence type="ECO:0000256" key="7">
    <source>
        <dbReference type="ARBA" id="ARBA00023065"/>
    </source>
</evidence>
<keyword evidence="5 9" id="KW-0812">Transmembrane</keyword>
<keyword evidence="4" id="KW-0050">Antiport</keyword>
<evidence type="ECO:0000259" key="10">
    <source>
        <dbReference type="Pfam" id="PF00999"/>
    </source>
</evidence>
<organism evidence="11 12">
    <name type="scientific">Amnimonas aquatica</name>
    <dbReference type="NCBI Taxonomy" id="2094561"/>
    <lineage>
        <taxon>Bacteria</taxon>
        <taxon>Pseudomonadati</taxon>
        <taxon>Pseudomonadota</taxon>
        <taxon>Gammaproteobacteria</taxon>
        <taxon>Moraxellales</taxon>
        <taxon>Moraxellaceae</taxon>
        <taxon>Amnimonas</taxon>
    </lineage>
</organism>
<gene>
    <name evidence="11" type="ORF">C5O18_00650</name>
</gene>
<comment type="similarity">
    <text evidence="2">Belongs to the monovalent cation:proton antiporter 2 (CPA2) transporter (TC 2.A.37) family.</text>
</comment>
<dbReference type="InterPro" id="IPR038770">
    <property type="entry name" value="Na+/solute_symporter_sf"/>
</dbReference>
<dbReference type="RefSeq" id="WP_206389671.1">
    <property type="nucleotide sequence ID" value="NZ_PTQZ01000005.1"/>
</dbReference>
<evidence type="ECO:0000256" key="9">
    <source>
        <dbReference type="SAM" id="Phobius"/>
    </source>
</evidence>
<sequence>MPHDTPLIATIAIGLVLAFLLAMLANRFKISPLVGYLLAGIVVGPYTPGFVADAELSQELAEIGVILLMFGVGLHFSLKDL</sequence>
<dbReference type="InterPro" id="IPR006153">
    <property type="entry name" value="Cation/H_exchanger_TM"/>
</dbReference>
<keyword evidence="12" id="KW-1185">Reference proteome</keyword>
<feature type="transmembrane region" description="Helical" evidence="9">
    <location>
        <begin position="60"/>
        <end position="78"/>
    </location>
</feature>
<evidence type="ECO:0000256" key="5">
    <source>
        <dbReference type="ARBA" id="ARBA00022692"/>
    </source>
</evidence>
<accession>A0A2P6AV98</accession>
<keyword evidence="6 9" id="KW-1133">Transmembrane helix</keyword>
<dbReference type="PANTHER" id="PTHR42751">
    <property type="entry name" value="SODIUM/HYDROGEN EXCHANGER FAMILY/TRKA DOMAIN PROTEIN"/>
    <property type="match status" value="1"/>
</dbReference>
<dbReference type="Gene3D" id="1.20.1530.20">
    <property type="match status" value="1"/>
</dbReference>
<feature type="non-terminal residue" evidence="11">
    <location>
        <position position="81"/>
    </location>
</feature>
<dbReference type="PANTHER" id="PTHR42751:SF1">
    <property type="entry name" value="CATION_PROTON ANTIPORTER YBAL-RELATED"/>
    <property type="match status" value="1"/>
</dbReference>
<protein>
    <recommendedName>
        <fullName evidence="10">Cation/H+ exchanger transmembrane domain-containing protein</fullName>
    </recommendedName>
</protein>
<dbReference type="EMBL" id="PTQZ01000005">
    <property type="protein sequence ID" value="PQA52139.1"/>
    <property type="molecule type" value="Genomic_DNA"/>
</dbReference>
<comment type="caution">
    <text evidence="11">The sequence shown here is derived from an EMBL/GenBank/DDBJ whole genome shotgun (WGS) entry which is preliminary data.</text>
</comment>
<dbReference type="GO" id="GO:0016020">
    <property type="term" value="C:membrane"/>
    <property type="evidence" value="ECO:0007669"/>
    <property type="project" value="UniProtKB-SubCell"/>
</dbReference>
<evidence type="ECO:0000256" key="1">
    <source>
        <dbReference type="ARBA" id="ARBA00004141"/>
    </source>
</evidence>
<dbReference type="Proteomes" id="UP000243900">
    <property type="component" value="Unassembled WGS sequence"/>
</dbReference>
<proteinExistence type="inferred from homology"/>
<feature type="transmembrane region" description="Helical" evidence="9">
    <location>
        <begin position="6"/>
        <end position="26"/>
    </location>
</feature>
<reference evidence="12" key="1">
    <citation type="submission" date="2018-02" db="EMBL/GenBank/DDBJ databases">
        <title>Genome sequencing of Solimonas sp. HR-BB.</title>
        <authorList>
            <person name="Lee Y."/>
            <person name="Jeon C.O."/>
        </authorList>
    </citation>
    <scope>NUCLEOTIDE SEQUENCE [LARGE SCALE GENOMIC DNA]</scope>
    <source>
        <strain evidence="12">HR-E</strain>
    </source>
</reference>
<keyword evidence="3" id="KW-0813">Transport</keyword>
<evidence type="ECO:0000313" key="12">
    <source>
        <dbReference type="Proteomes" id="UP000243900"/>
    </source>
</evidence>
<feature type="domain" description="Cation/H+ exchanger transmembrane" evidence="10">
    <location>
        <begin position="16"/>
        <end position="81"/>
    </location>
</feature>
<dbReference type="GO" id="GO:0015297">
    <property type="term" value="F:antiporter activity"/>
    <property type="evidence" value="ECO:0007669"/>
    <property type="project" value="UniProtKB-KW"/>
</dbReference>
<dbReference type="AlphaFoldDB" id="A0A2P6AV98"/>
<comment type="subcellular location">
    <subcellularLocation>
        <location evidence="1">Membrane</location>
        <topology evidence="1">Multi-pass membrane protein</topology>
    </subcellularLocation>
</comment>
<evidence type="ECO:0000256" key="8">
    <source>
        <dbReference type="ARBA" id="ARBA00023136"/>
    </source>
</evidence>
<feature type="transmembrane region" description="Helical" evidence="9">
    <location>
        <begin position="33"/>
        <end position="54"/>
    </location>
</feature>
<keyword evidence="7" id="KW-0406">Ion transport</keyword>
<keyword evidence="8 9" id="KW-0472">Membrane</keyword>
<evidence type="ECO:0000256" key="6">
    <source>
        <dbReference type="ARBA" id="ARBA00022989"/>
    </source>
</evidence>
<evidence type="ECO:0000256" key="3">
    <source>
        <dbReference type="ARBA" id="ARBA00022448"/>
    </source>
</evidence>
<evidence type="ECO:0000313" key="11">
    <source>
        <dbReference type="EMBL" id="PQA52139.1"/>
    </source>
</evidence>
<dbReference type="Pfam" id="PF00999">
    <property type="entry name" value="Na_H_Exchanger"/>
    <property type="match status" value="1"/>
</dbReference>
<evidence type="ECO:0000256" key="2">
    <source>
        <dbReference type="ARBA" id="ARBA00005551"/>
    </source>
</evidence>
<evidence type="ECO:0000256" key="4">
    <source>
        <dbReference type="ARBA" id="ARBA00022449"/>
    </source>
</evidence>
<dbReference type="GO" id="GO:1902600">
    <property type="term" value="P:proton transmembrane transport"/>
    <property type="evidence" value="ECO:0007669"/>
    <property type="project" value="InterPro"/>
</dbReference>
<name>A0A2P6AV98_9GAMM</name>